<dbReference type="GeneID" id="60660300"/>
<dbReference type="RefSeq" id="WP_060555512.1">
    <property type="nucleotide sequence ID" value="NZ_CP013337.1"/>
</dbReference>
<dbReference type="Proteomes" id="UP000068516">
    <property type="component" value="Plasmid unnamed"/>
</dbReference>
<keyword evidence="1" id="KW-0614">Plasmid</keyword>
<gene>
    <name evidence="1" type="ORF">RN92_11810</name>
</gene>
<proteinExistence type="predicted"/>
<organism evidence="1 2">
    <name type="scientific">Fusobacterium hwasookii ChDC F206</name>
    <dbReference type="NCBI Taxonomy" id="1307443"/>
    <lineage>
        <taxon>Bacteria</taxon>
        <taxon>Fusobacteriati</taxon>
        <taxon>Fusobacteriota</taxon>
        <taxon>Fusobacteriia</taxon>
        <taxon>Fusobacteriales</taxon>
        <taxon>Fusobacteriaceae</taxon>
        <taxon>Fusobacterium</taxon>
    </lineage>
</organism>
<dbReference type="AlphaFoldDB" id="A0AAC8WM32"/>
<reference evidence="1 2" key="1">
    <citation type="submission" date="2015-11" db="EMBL/GenBank/DDBJ databases">
        <authorList>
            <person name="Kook J.-K."/>
            <person name="Park S.-N."/>
            <person name="Lim Y.K."/>
            <person name="Jo E."/>
        </authorList>
    </citation>
    <scope>NUCLEOTIDE SEQUENCE [LARGE SCALE GENOMIC DNA]</scope>
    <source>
        <strain evidence="1 2">ChDC F206</strain>
        <plasmid evidence="2">Plasmid</plasmid>
    </source>
</reference>
<accession>A0AAC8WM32</accession>
<evidence type="ECO:0000313" key="2">
    <source>
        <dbReference type="Proteomes" id="UP000068516"/>
    </source>
</evidence>
<geneLocation type="plasmid" evidence="2"/>
<name>A0AAC8WM32_9FUSO</name>
<evidence type="ECO:0000313" key="1">
    <source>
        <dbReference type="EMBL" id="ALQ36624.1"/>
    </source>
</evidence>
<dbReference type="EMBL" id="CP013337">
    <property type="protein sequence ID" value="ALQ36624.1"/>
    <property type="molecule type" value="Genomic_DNA"/>
</dbReference>
<sequence>MVQGLGLAKKYLEKINEITKLENGTYDVTFIDDVKVNYAPKGIKKAVMTYVDETLKDFVKPEEEVTESVSNIDSNIKSNIDEKQEFQLTVPEKYNSLFNEENLEILFNIVNERKVYVNNETVVLPEHYRTLKNDITISMKTNSEIYSNFKKYAATNGITVASLMNYIMDMFLKNVKK</sequence>
<protein>
    <submittedName>
        <fullName evidence="1">Uncharacterized protein</fullName>
    </submittedName>
</protein>